<sequence length="431" mass="45977">MKMFPYAHATHPQWRMAAALVLAQLRAQMALPEYAKSPCLGLLYITDHYAGEAEEIFKFLSAELSSEVVDWAGTVGVGVSANNVEYFDEPAMCVMLCDLNPGQYRVFNGVAPLMASGRARVADRFEAHTALVHADGGTPELSDLIAEMAERTRSGYVFGGLAASRHQSVQFSRSSAGNLEGHGAASGVFHGGLSGVAFSEDVGMVSRVTQGAQPVDRERTVTASEGNLVLMLDGEPALDVLLRERLISLDQPEQAMPRLRATLVGLSSPQPEQAARAHAPRVRGQFGVEVLVRHLIGLDPARRGIAVADAVPVGTRLAFCERNAHAAQADLVRVCAEVREELEPEESSVPLGNFLAADMEVGSKPARRIAGALYVSCSGRGGPHFGSPSAELQAVRRALGDVPLVGFFAGGEIAHHRLYGYTGVLTVFTLP</sequence>
<dbReference type="InterPro" id="IPR013702">
    <property type="entry name" value="FIST_domain_N"/>
</dbReference>
<evidence type="ECO:0000259" key="1">
    <source>
        <dbReference type="SMART" id="SM00897"/>
    </source>
</evidence>
<name>A0ABU1V7L0_9BURK</name>
<evidence type="ECO:0000313" key="3">
    <source>
        <dbReference type="EMBL" id="MDR7093412.1"/>
    </source>
</evidence>
<feature type="domain" description="FIST" evidence="1">
    <location>
        <begin position="37"/>
        <end position="236"/>
    </location>
</feature>
<proteinExistence type="predicted"/>
<feature type="domain" description="FIST C-domain" evidence="2">
    <location>
        <begin position="237"/>
        <end position="416"/>
    </location>
</feature>
<gene>
    <name evidence="3" type="ORF">J2X09_001144</name>
</gene>
<organism evidence="3 4">
    <name type="scientific">Hydrogenophaga laconesensis</name>
    <dbReference type="NCBI Taxonomy" id="1805971"/>
    <lineage>
        <taxon>Bacteria</taxon>
        <taxon>Pseudomonadati</taxon>
        <taxon>Pseudomonadota</taxon>
        <taxon>Betaproteobacteria</taxon>
        <taxon>Burkholderiales</taxon>
        <taxon>Comamonadaceae</taxon>
        <taxon>Hydrogenophaga</taxon>
    </lineage>
</organism>
<dbReference type="Pfam" id="PF10442">
    <property type="entry name" value="FIST_C"/>
    <property type="match status" value="1"/>
</dbReference>
<dbReference type="SMART" id="SM00897">
    <property type="entry name" value="FIST"/>
    <property type="match status" value="1"/>
</dbReference>
<comment type="caution">
    <text evidence="3">The sequence shown here is derived from an EMBL/GenBank/DDBJ whole genome shotgun (WGS) entry which is preliminary data.</text>
</comment>
<dbReference type="SMART" id="SM01204">
    <property type="entry name" value="FIST_C"/>
    <property type="match status" value="1"/>
</dbReference>
<dbReference type="InterPro" id="IPR019494">
    <property type="entry name" value="FIST_C"/>
</dbReference>
<evidence type="ECO:0000313" key="4">
    <source>
        <dbReference type="Proteomes" id="UP001265550"/>
    </source>
</evidence>
<dbReference type="Proteomes" id="UP001265550">
    <property type="component" value="Unassembled WGS sequence"/>
</dbReference>
<dbReference type="RefSeq" id="WP_204732722.1">
    <property type="nucleotide sequence ID" value="NZ_JAVDWE010000002.1"/>
</dbReference>
<dbReference type="Pfam" id="PF08495">
    <property type="entry name" value="FIST"/>
    <property type="match status" value="1"/>
</dbReference>
<accession>A0ABU1V7L0</accession>
<dbReference type="EMBL" id="JAVDWE010000002">
    <property type="protein sequence ID" value="MDR7093412.1"/>
    <property type="molecule type" value="Genomic_DNA"/>
</dbReference>
<protein>
    <submittedName>
        <fullName evidence="3">Small ligand-binding sensory domain FIST</fullName>
    </submittedName>
</protein>
<keyword evidence="4" id="KW-1185">Reference proteome</keyword>
<evidence type="ECO:0000259" key="2">
    <source>
        <dbReference type="SMART" id="SM01204"/>
    </source>
</evidence>
<reference evidence="3 4" key="1">
    <citation type="submission" date="2023-07" db="EMBL/GenBank/DDBJ databases">
        <title>Sorghum-associated microbial communities from plants grown in Nebraska, USA.</title>
        <authorList>
            <person name="Schachtman D."/>
        </authorList>
    </citation>
    <scope>NUCLEOTIDE SEQUENCE [LARGE SCALE GENOMIC DNA]</scope>
    <source>
        <strain evidence="3 4">BE240</strain>
    </source>
</reference>